<dbReference type="AlphaFoldDB" id="A0A841Q6P3"/>
<name>A0A841Q6P3_9BACI</name>
<feature type="transmembrane region" description="Helical" evidence="1">
    <location>
        <begin position="174"/>
        <end position="199"/>
    </location>
</feature>
<keyword evidence="1" id="KW-0812">Transmembrane</keyword>
<dbReference type="RefSeq" id="WP_221452561.1">
    <property type="nucleotide sequence ID" value="NZ_CADDWK010000009.1"/>
</dbReference>
<proteinExistence type="predicted"/>
<evidence type="ECO:0000256" key="1">
    <source>
        <dbReference type="SAM" id="Phobius"/>
    </source>
</evidence>
<comment type="caution">
    <text evidence="2">The sequence shown here is derived from an EMBL/GenBank/DDBJ whole genome shotgun (WGS) entry which is preliminary data.</text>
</comment>
<sequence length="365" mass="41569">MEHTTLNKTVNKSEEKKNSINNAFASHFAKSMFLAICGLILLSFLGTRMFTHVDLNLYGYMVGTIVFLGGFFYRFIAWGERPPTKIIIKKGIKLLFRKSTPQTSVEHLATYKFIWNRGIYRWTQHLLIGWGCLIAIMVTFPLVFGWMYFTMGESGYYTIVAMGMNIMTVPADGIIAFFSYNALNFSAIMVITGVCMALYRRIKNMQARADQTFIYDFMPLYLLLFVSITGLALTFINVFLHGAGHYVMSLIHQYSVIVTLIYLPFGKLAHIPFRPLSVFARNYREHYAEKSMKECKVCGTGFVSTEQSNDVIDVLGVNEIEFNMTDGFNLAELCLPCRRKYRIARFSGVATHQVPVKEANQNAKG</sequence>
<evidence type="ECO:0000313" key="3">
    <source>
        <dbReference type="Proteomes" id="UP000581688"/>
    </source>
</evidence>
<organism evidence="2 3">
    <name type="scientific">Salirhabdus euzebyi</name>
    <dbReference type="NCBI Taxonomy" id="394506"/>
    <lineage>
        <taxon>Bacteria</taxon>
        <taxon>Bacillati</taxon>
        <taxon>Bacillota</taxon>
        <taxon>Bacilli</taxon>
        <taxon>Bacillales</taxon>
        <taxon>Bacillaceae</taxon>
        <taxon>Salirhabdus</taxon>
    </lineage>
</organism>
<dbReference type="EMBL" id="JACHGH010000007">
    <property type="protein sequence ID" value="MBB6454023.1"/>
    <property type="molecule type" value="Genomic_DNA"/>
</dbReference>
<reference evidence="2 3" key="1">
    <citation type="submission" date="2020-08" db="EMBL/GenBank/DDBJ databases">
        <title>Genomic Encyclopedia of Type Strains, Phase IV (KMG-IV): sequencing the most valuable type-strain genomes for metagenomic binning, comparative biology and taxonomic classification.</title>
        <authorList>
            <person name="Goeker M."/>
        </authorList>
    </citation>
    <scope>NUCLEOTIDE SEQUENCE [LARGE SCALE GENOMIC DNA]</scope>
    <source>
        <strain evidence="2 3">DSM 19612</strain>
    </source>
</reference>
<feature type="transmembrane region" description="Helical" evidence="1">
    <location>
        <begin position="126"/>
        <end position="149"/>
    </location>
</feature>
<dbReference type="InterPro" id="IPR036197">
    <property type="entry name" value="NarG-like_sf"/>
</dbReference>
<accession>A0A841Q6P3</accession>
<feature type="transmembrane region" description="Helical" evidence="1">
    <location>
        <begin position="246"/>
        <end position="265"/>
    </location>
</feature>
<evidence type="ECO:0000313" key="2">
    <source>
        <dbReference type="EMBL" id="MBB6454023.1"/>
    </source>
</evidence>
<feature type="transmembrane region" description="Helical" evidence="1">
    <location>
        <begin position="57"/>
        <end position="76"/>
    </location>
</feature>
<dbReference type="Gene3D" id="1.20.950.20">
    <property type="entry name" value="Transmembrane di-heme cytochromes, Chain C"/>
    <property type="match status" value="1"/>
</dbReference>
<gene>
    <name evidence="2" type="ORF">HNQ94_002474</name>
</gene>
<keyword evidence="1" id="KW-1133">Transmembrane helix</keyword>
<protein>
    <submittedName>
        <fullName evidence="2">Uncharacterized protein</fullName>
    </submittedName>
</protein>
<dbReference type="Proteomes" id="UP000581688">
    <property type="component" value="Unassembled WGS sequence"/>
</dbReference>
<feature type="transmembrane region" description="Helical" evidence="1">
    <location>
        <begin position="220"/>
        <end position="240"/>
    </location>
</feature>
<keyword evidence="3" id="KW-1185">Reference proteome</keyword>
<dbReference type="SUPFAM" id="SSF103501">
    <property type="entry name" value="Respiratory nitrate reductase 1 gamma chain"/>
    <property type="match status" value="1"/>
</dbReference>
<keyword evidence="1" id="KW-0472">Membrane</keyword>